<feature type="transmembrane region" description="Helical" evidence="1">
    <location>
        <begin position="250"/>
        <end position="267"/>
    </location>
</feature>
<gene>
    <name evidence="2" type="ORF">CPB83DRAFT_861203</name>
</gene>
<dbReference type="PANTHER" id="PTHR35043:SF7">
    <property type="entry name" value="TRANSCRIPTION FACTOR DOMAIN-CONTAINING PROTEIN"/>
    <property type="match status" value="1"/>
</dbReference>
<sequence>MQDSRTISSIVLGCIFTLVPCIWCCVRPDFPSPKDSKLTVLKMRLHVAIWVVIAPELVAYWAFRQWWEAGKIAKEYENRRWTRKNALFLIMGGFMLHDNDRPVQTLSIQHLRRFLRQGAIDFPSISAIDIHQSNKLHPLLYILVCVQTLWFVVQCIARLATGLLVTQLEIFTLTIVLMNGLILIFMWHKPIDVRQPIRLNALNDSYRIPEDRPPVLMSITDDYKREGILTKDLKRIFMEEAHIERRLSPILYRFLGWAFRGVFFSPIDTVFRDFGRLAINMQSSVVKDGALNVPLFYSPDSTDFLQFTFPAAVFLGIVINAVLCLFWSWGYFPSETTRLVWKIGALTSAGFGALSLLFIILITITQLWNQIAFNTVIDLIGDFFIYLGIILFVICYMPFVIARLLLIVESFICLKSLPQSGLTVVPWTRYIPHFS</sequence>
<proteinExistence type="predicted"/>
<dbReference type="OrthoDB" id="9451547at2759"/>
<protein>
    <submittedName>
        <fullName evidence="2">Uncharacterized protein</fullName>
    </submittedName>
</protein>
<feature type="transmembrane region" description="Helical" evidence="1">
    <location>
        <begin position="139"/>
        <end position="164"/>
    </location>
</feature>
<reference evidence="2" key="1">
    <citation type="submission" date="2020-11" db="EMBL/GenBank/DDBJ databases">
        <authorList>
            <consortium name="DOE Joint Genome Institute"/>
            <person name="Ahrendt S."/>
            <person name="Riley R."/>
            <person name="Andreopoulos W."/>
            <person name="Labutti K."/>
            <person name="Pangilinan J."/>
            <person name="Ruiz-Duenas F.J."/>
            <person name="Barrasa J.M."/>
            <person name="Sanchez-Garcia M."/>
            <person name="Camarero S."/>
            <person name="Miyauchi S."/>
            <person name="Serrano A."/>
            <person name="Linde D."/>
            <person name="Babiker R."/>
            <person name="Drula E."/>
            <person name="Ayuso-Fernandez I."/>
            <person name="Pacheco R."/>
            <person name="Padilla G."/>
            <person name="Ferreira P."/>
            <person name="Barriuso J."/>
            <person name="Kellner H."/>
            <person name="Castanera R."/>
            <person name="Alfaro M."/>
            <person name="Ramirez L."/>
            <person name="Pisabarro A.G."/>
            <person name="Kuo A."/>
            <person name="Tritt A."/>
            <person name="Lipzen A."/>
            <person name="He G."/>
            <person name="Yan M."/>
            <person name="Ng V."/>
            <person name="Cullen D."/>
            <person name="Martin F."/>
            <person name="Rosso M.-N."/>
            <person name="Henrissat B."/>
            <person name="Hibbett D."/>
            <person name="Martinez A.T."/>
            <person name="Grigoriev I.V."/>
        </authorList>
    </citation>
    <scope>NUCLEOTIDE SEQUENCE</scope>
    <source>
        <strain evidence="2">CBS 506.95</strain>
    </source>
</reference>
<organism evidence="2 3">
    <name type="scientific">Crepidotus variabilis</name>
    <dbReference type="NCBI Taxonomy" id="179855"/>
    <lineage>
        <taxon>Eukaryota</taxon>
        <taxon>Fungi</taxon>
        <taxon>Dikarya</taxon>
        <taxon>Basidiomycota</taxon>
        <taxon>Agaricomycotina</taxon>
        <taxon>Agaricomycetes</taxon>
        <taxon>Agaricomycetidae</taxon>
        <taxon>Agaricales</taxon>
        <taxon>Agaricineae</taxon>
        <taxon>Crepidotaceae</taxon>
        <taxon>Crepidotus</taxon>
    </lineage>
</organism>
<keyword evidence="1" id="KW-1133">Transmembrane helix</keyword>
<evidence type="ECO:0000313" key="3">
    <source>
        <dbReference type="Proteomes" id="UP000807306"/>
    </source>
</evidence>
<evidence type="ECO:0000256" key="1">
    <source>
        <dbReference type="SAM" id="Phobius"/>
    </source>
</evidence>
<feature type="transmembrane region" description="Helical" evidence="1">
    <location>
        <begin position="304"/>
        <end position="327"/>
    </location>
</feature>
<keyword evidence="3" id="KW-1185">Reference proteome</keyword>
<accession>A0A9P6E8M0</accession>
<dbReference type="EMBL" id="MU157898">
    <property type="protein sequence ID" value="KAF9524472.1"/>
    <property type="molecule type" value="Genomic_DNA"/>
</dbReference>
<comment type="caution">
    <text evidence="2">The sequence shown here is derived from an EMBL/GenBank/DDBJ whole genome shotgun (WGS) entry which is preliminary data.</text>
</comment>
<feature type="transmembrane region" description="Helical" evidence="1">
    <location>
        <begin position="384"/>
        <end position="406"/>
    </location>
</feature>
<keyword evidence="1" id="KW-0472">Membrane</keyword>
<dbReference type="AlphaFoldDB" id="A0A9P6E8M0"/>
<evidence type="ECO:0000313" key="2">
    <source>
        <dbReference type="EMBL" id="KAF9524472.1"/>
    </source>
</evidence>
<dbReference type="PANTHER" id="PTHR35043">
    <property type="entry name" value="TRANSCRIPTION FACTOR DOMAIN-CONTAINING PROTEIN"/>
    <property type="match status" value="1"/>
</dbReference>
<feature type="transmembrane region" description="Helical" evidence="1">
    <location>
        <begin position="339"/>
        <end position="364"/>
    </location>
</feature>
<feature type="transmembrane region" description="Helical" evidence="1">
    <location>
        <begin position="170"/>
        <end position="188"/>
    </location>
</feature>
<name>A0A9P6E8M0_9AGAR</name>
<keyword evidence="1" id="KW-0812">Transmembrane</keyword>
<feature type="transmembrane region" description="Helical" evidence="1">
    <location>
        <begin position="45"/>
        <end position="63"/>
    </location>
</feature>
<dbReference type="Proteomes" id="UP000807306">
    <property type="component" value="Unassembled WGS sequence"/>
</dbReference>